<comment type="caution">
    <text evidence="1">The sequence shown here is derived from an EMBL/GenBank/DDBJ whole genome shotgun (WGS) entry which is preliminary data.</text>
</comment>
<protein>
    <submittedName>
        <fullName evidence="1">Uncharacterized protein</fullName>
    </submittedName>
</protein>
<dbReference type="EMBL" id="CM042019">
    <property type="protein sequence ID" value="KAI3823565.1"/>
    <property type="molecule type" value="Genomic_DNA"/>
</dbReference>
<reference evidence="2" key="1">
    <citation type="journal article" date="2022" name="Mol. Ecol. Resour.">
        <title>The genomes of chicory, endive, great burdock and yacon provide insights into Asteraceae palaeo-polyploidization history and plant inulin production.</title>
        <authorList>
            <person name="Fan W."/>
            <person name="Wang S."/>
            <person name="Wang H."/>
            <person name="Wang A."/>
            <person name="Jiang F."/>
            <person name="Liu H."/>
            <person name="Zhao H."/>
            <person name="Xu D."/>
            <person name="Zhang Y."/>
        </authorList>
    </citation>
    <scope>NUCLEOTIDE SEQUENCE [LARGE SCALE GENOMIC DNA]</scope>
    <source>
        <strain evidence="2">cv. Yunnan</strain>
    </source>
</reference>
<accession>A0ACB9JUC1</accession>
<sequence length="66" mass="7703">MDVFNLYLGINGCLKSDDSIKEPQLVFSYRNKTQKRATSLYIDLPPRYAQFVPSCEQLQNQFPKPF</sequence>
<evidence type="ECO:0000313" key="1">
    <source>
        <dbReference type="EMBL" id="KAI3823565.1"/>
    </source>
</evidence>
<gene>
    <name evidence="1" type="ORF">L1987_05004</name>
</gene>
<keyword evidence="2" id="KW-1185">Reference proteome</keyword>
<organism evidence="1 2">
    <name type="scientific">Smallanthus sonchifolius</name>
    <dbReference type="NCBI Taxonomy" id="185202"/>
    <lineage>
        <taxon>Eukaryota</taxon>
        <taxon>Viridiplantae</taxon>
        <taxon>Streptophyta</taxon>
        <taxon>Embryophyta</taxon>
        <taxon>Tracheophyta</taxon>
        <taxon>Spermatophyta</taxon>
        <taxon>Magnoliopsida</taxon>
        <taxon>eudicotyledons</taxon>
        <taxon>Gunneridae</taxon>
        <taxon>Pentapetalae</taxon>
        <taxon>asterids</taxon>
        <taxon>campanulids</taxon>
        <taxon>Asterales</taxon>
        <taxon>Asteraceae</taxon>
        <taxon>Asteroideae</taxon>
        <taxon>Heliantheae alliance</taxon>
        <taxon>Millerieae</taxon>
        <taxon>Smallanthus</taxon>
    </lineage>
</organism>
<proteinExistence type="predicted"/>
<name>A0ACB9JUC1_9ASTR</name>
<evidence type="ECO:0000313" key="2">
    <source>
        <dbReference type="Proteomes" id="UP001056120"/>
    </source>
</evidence>
<reference evidence="1 2" key="2">
    <citation type="journal article" date="2022" name="Mol. Ecol. Resour.">
        <title>The genomes of chicory, endive, great burdock and yacon provide insights into Asteraceae paleo-polyploidization history and plant inulin production.</title>
        <authorList>
            <person name="Fan W."/>
            <person name="Wang S."/>
            <person name="Wang H."/>
            <person name="Wang A."/>
            <person name="Jiang F."/>
            <person name="Liu H."/>
            <person name="Zhao H."/>
            <person name="Xu D."/>
            <person name="Zhang Y."/>
        </authorList>
    </citation>
    <scope>NUCLEOTIDE SEQUENCE [LARGE SCALE GENOMIC DNA]</scope>
    <source>
        <strain evidence="2">cv. Yunnan</strain>
        <tissue evidence="1">Leaves</tissue>
    </source>
</reference>
<dbReference type="Proteomes" id="UP001056120">
    <property type="component" value="Linkage Group LG02"/>
</dbReference>